<evidence type="ECO:0000256" key="3">
    <source>
        <dbReference type="ARBA" id="ARBA00011209"/>
    </source>
</evidence>
<dbReference type="InterPro" id="IPR005121">
    <property type="entry name" value="Fdx_antiC-bd"/>
</dbReference>
<name>C3JCR7_POREA</name>
<sequence length="834" mass="92860">MNISYKWLCDYLPQVATMSPEEVADTLTSIGLETGSVEKVDSIKGGLEGLVVGRVETCEMHPNSDHLHCTTVDVGGEEPLKIVCGAPNVASGQHVIVATIGTTLYSGEESFVIKKSKLRGEESFGMICSEVEIGVGVDSSGIMVLPETAVVGTPAAKYFGLESDYCLEVDITPNRIDATSHFGVARDLAAYLTRHGSPQEAKLPQTERVLSDLKDGKPIMVSVDVAPEECPRYQGVTMEGLTNGESPKWLRERLAAIGVRPISLLVDISNFVLHEVGQPLHFFDADKVAGGEIRIEKLPEGTQFTTLDGIERKLNGREIMICDARHNPLCMAGIFGGAESGVSDTTTRVFIESANFNSTSVRKAARAHALNTDSSFRFERGLDPAATSYALRRAVALLQELAGGKVVGEVIDCRQMPVEHPVCTLRRSRLTQTIGAEIPDEEVLRILQSLDITVQEVWPDGWLLNLPVYRIDVRREVDVIEEVLRIYGYNEVPLKGYIRANLSTRSKVDKDYHTELLLSEQLVGVGYQEILSNSLTAEKYYAGLETYPAEQLVHLLNPLSQELGVLRETLLFGGLEAIARNFNNKQQSCAFFEWGNCYRHKAMPQESLGDEASRDVLRDYSERAMFGLWLSGTYGGTNWLAPKEQPIDVYRLKADVENILCRLNIPLSSLHLEMGSNDIFSDFLAYQIPGKKKHTIVWMGEIKPELLRRFDISMPVYYAEFDREFLMEAGREKALLAQEIVKYPIVKRDFALLLGQEVTFAQVEAVARKAEQKLLKKVELFDVYTGKNLPEGKKSYAVSFYLQDATATLTDKQIEKTMQRVRTLLEKELGAELR</sequence>
<dbReference type="NCBIfam" id="NF045760">
    <property type="entry name" value="YtpR"/>
    <property type="match status" value="1"/>
</dbReference>
<dbReference type="CDD" id="cd00769">
    <property type="entry name" value="PheRS_beta_core"/>
    <property type="match status" value="1"/>
</dbReference>
<dbReference type="FunFam" id="3.30.70.380:FF:000001">
    <property type="entry name" value="Phenylalanine--tRNA ligase beta subunit"/>
    <property type="match status" value="1"/>
</dbReference>
<dbReference type="EC" id="6.1.1.20" evidence="15"/>
<organism evidence="20 21">
    <name type="scientific">Porphyromonas endodontalis (strain ATCC 35406 / DSM 24491 / JCM 8526 / CCUG 16442 / BCRC 14492 / NCTC 13058 / HG 370)</name>
    <name type="common">Bacteroides endodontalis</name>
    <dbReference type="NCBI Taxonomy" id="553175"/>
    <lineage>
        <taxon>Bacteria</taxon>
        <taxon>Pseudomonadati</taxon>
        <taxon>Bacteroidota</taxon>
        <taxon>Bacteroidia</taxon>
        <taxon>Bacteroidales</taxon>
        <taxon>Porphyromonadaceae</taxon>
        <taxon>Porphyromonas</taxon>
    </lineage>
</organism>
<dbReference type="InterPro" id="IPR005146">
    <property type="entry name" value="B3/B4_tRNA-bd"/>
</dbReference>
<comment type="catalytic activity">
    <reaction evidence="14 15">
        <text>tRNA(Phe) + L-phenylalanine + ATP = L-phenylalanyl-tRNA(Phe) + AMP + diphosphate + H(+)</text>
        <dbReference type="Rhea" id="RHEA:19413"/>
        <dbReference type="Rhea" id="RHEA-COMP:9668"/>
        <dbReference type="Rhea" id="RHEA-COMP:9699"/>
        <dbReference type="ChEBI" id="CHEBI:15378"/>
        <dbReference type="ChEBI" id="CHEBI:30616"/>
        <dbReference type="ChEBI" id="CHEBI:33019"/>
        <dbReference type="ChEBI" id="CHEBI:58095"/>
        <dbReference type="ChEBI" id="CHEBI:78442"/>
        <dbReference type="ChEBI" id="CHEBI:78531"/>
        <dbReference type="ChEBI" id="CHEBI:456215"/>
        <dbReference type="EC" id="6.1.1.20"/>
    </reaction>
</comment>
<dbReference type="PANTHER" id="PTHR10947:SF0">
    <property type="entry name" value="PHENYLALANINE--TRNA LIGASE BETA SUBUNIT"/>
    <property type="match status" value="1"/>
</dbReference>
<dbReference type="eggNOG" id="COG0073">
    <property type="taxonomic scope" value="Bacteria"/>
</dbReference>
<dbReference type="SUPFAM" id="SSF55681">
    <property type="entry name" value="Class II aaRS and biotin synthetases"/>
    <property type="match status" value="1"/>
</dbReference>
<comment type="subcellular location">
    <subcellularLocation>
        <location evidence="1 15">Cytoplasm</location>
    </subcellularLocation>
</comment>
<evidence type="ECO:0000256" key="8">
    <source>
        <dbReference type="ARBA" id="ARBA00022741"/>
    </source>
</evidence>
<dbReference type="eggNOG" id="COG0072">
    <property type="taxonomic scope" value="Bacteria"/>
</dbReference>
<dbReference type="GO" id="GO:0006432">
    <property type="term" value="P:phenylalanyl-tRNA aminoacylation"/>
    <property type="evidence" value="ECO:0007669"/>
    <property type="project" value="UniProtKB-UniRule"/>
</dbReference>
<keyword evidence="12 15" id="KW-0648">Protein biosynthesis</keyword>
<protein>
    <recommendedName>
        <fullName evidence="15">Phenylalanine--tRNA ligase beta subunit</fullName>
        <ecNumber evidence="15">6.1.1.20</ecNumber>
    </recommendedName>
    <alternativeName>
        <fullName evidence="15">Phenylalanyl-tRNA synthetase beta subunit</fullName>
        <shortName evidence="15">PheRS</shortName>
    </alternativeName>
</protein>
<evidence type="ECO:0000256" key="4">
    <source>
        <dbReference type="ARBA" id="ARBA00022490"/>
    </source>
</evidence>
<accession>C3JCR7</accession>
<dbReference type="Proteomes" id="UP000004295">
    <property type="component" value="Unassembled WGS sequence"/>
</dbReference>
<feature type="binding site" evidence="15">
    <location>
        <position position="472"/>
    </location>
    <ligand>
        <name>Mg(2+)</name>
        <dbReference type="ChEBI" id="CHEBI:18420"/>
        <note>shared with alpha subunit</note>
    </ligand>
</feature>
<dbReference type="GO" id="GO:0009328">
    <property type="term" value="C:phenylalanine-tRNA ligase complex"/>
    <property type="evidence" value="ECO:0007669"/>
    <property type="project" value="TreeGrafter"/>
</dbReference>
<evidence type="ECO:0000256" key="15">
    <source>
        <dbReference type="HAMAP-Rule" id="MF_00283"/>
    </source>
</evidence>
<dbReference type="EMBL" id="ACNN01000035">
    <property type="protein sequence ID" value="EEN81997.1"/>
    <property type="molecule type" value="Genomic_DNA"/>
</dbReference>
<evidence type="ECO:0000256" key="6">
    <source>
        <dbReference type="ARBA" id="ARBA00022598"/>
    </source>
</evidence>
<dbReference type="Pfam" id="PF01588">
    <property type="entry name" value="tRNA_bind"/>
    <property type="match status" value="1"/>
</dbReference>
<evidence type="ECO:0000313" key="20">
    <source>
        <dbReference type="EMBL" id="EEN81997.1"/>
    </source>
</evidence>
<dbReference type="GO" id="GO:0004826">
    <property type="term" value="F:phenylalanine-tRNA ligase activity"/>
    <property type="evidence" value="ECO:0007669"/>
    <property type="project" value="UniProtKB-UniRule"/>
</dbReference>
<dbReference type="SUPFAM" id="SSF54991">
    <property type="entry name" value="Anticodon-binding domain of PheRS"/>
    <property type="match status" value="1"/>
</dbReference>
<evidence type="ECO:0000256" key="5">
    <source>
        <dbReference type="ARBA" id="ARBA00022555"/>
    </source>
</evidence>
<keyword evidence="5 16" id="KW-0820">tRNA-binding</keyword>
<dbReference type="InterPro" id="IPR004532">
    <property type="entry name" value="Phe-tRNA-ligase_IIc_bsu_bact"/>
</dbReference>
<keyword evidence="4 15" id="KW-0963">Cytoplasm</keyword>
<keyword evidence="7 15" id="KW-0479">Metal-binding</keyword>
<dbReference type="SUPFAM" id="SSF56037">
    <property type="entry name" value="PheT/TilS domain"/>
    <property type="match status" value="1"/>
</dbReference>
<feature type="binding site" evidence="15">
    <location>
        <position position="482"/>
    </location>
    <ligand>
        <name>Mg(2+)</name>
        <dbReference type="ChEBI" id="CHEBI:18420"/>
        <note>shared with alpha subunit</note>
    </ligand>
</feature>
<dbReference type="RefSeq" id="WP_004335074.1">
    <property type="nucleotide sequence ID" value="NZ_ACNN01000035.1"/>
</dbReference>
<feature type="binding site" evidence="15">
    <location>
        <position position="481"/>
    </location>
    <ligand>
        <name>Mg(2+)</name>
        <dbReference type="ChEBI" id="CHEBI:18420"/>
        <note>shared with alpha subunit</note>
    </ligand>
</feature>
<dbReference type="SMART" id="SM00874">
    <property type="entry name" value="B5"/>
    <property type="match status" value="1"/>
</dbReference>
<dbReference type="GO" id="GO:0000049">
    <property type="term" value="F:tRNA binding"/>
    <property type="evidence" value="ECO:0007669"/>
    <property type="project" value="UniProtKB-UniRule"/>
</dbReference>
<dbReference type="GeneID" id="93366286"/>
<dbReference type="InterPro" id="IPR005147">
    <property type="entry name" value="tRNA_synthase_B5-dom"/>
</dbReference>
<evidence type="ECO:0000256" key="12">
    <source>
        <dbReference type="ARBA" id="ARBA00022917"/>
    </source>
</evidence>
<evidence type="ECO:0000313" key="21">
    <source>
        <dbReference type="Proteomes" id="UP000004295"/>
    </source>
</evidence>
<evidence type="ECO:0000256" key="10">
    <source>
        <dbReference type="ARBA" id="ARBA00022842"/>
    </source>
</evidence>
<dbReference type="HAMAP" id="MF_00283">
    <property type="entry name" value="Phe_tRNA_synth_beta1"/>
    <property type="match status" value="1"/>
</dbReference>
<evidence type="ECO:0000259" key="18">
    <source>
        <dbReference type="PROSITE" id="PS51447"/>
    </source>
</evidence>
<dbReference type="Gene3D" id="3.30.70.380">
    <property type="entry name" value="Ferrodoxin-fold anticodon-binding domain"/>
    <property type="match status" value="1"/>
</dbReference>
<dbReference type="Gene3D" id="3.30.930.10">
    <property type="entry name" value="Bira Bifunctional Protein, Domain 2"/>
    <property type="match status" value="1"/>
</dbReference>
<dbReference type="SUPFAM" id="SSF50249">
    <property type="entry name" value="Nucleic acid-binding proteins"/>
    <property type="match status" value="1"/>
</dbReference>
<dbReference type="SMART" id="SM00896">
    <property type="entry name" value="FDX-ACB"/>
    <property type="match status" value="1"/>
</dbReference>
<dbReference type="SUPFAM" id="SSF46955">
    <property type="entry name" value="Putative DNA-binding domain"/>
    <property type="match status" value="1"/>
</dbReference>
<feature type="binding site" evidence="15">
    <location>
        <position position="478"/>
    </location>
    <ligand>
        <name>Mg(2+)</name>
        <dbReference type="ChEBI" id="CHEBI:18420"/>
        <note>shared with alpha subunit</note>
    </ligand>
</feature>
<dbReference type="InterPro" id="IPR020825">
    <property type="entry name" value="Phe-tRNA_synthase-like_B3/B4"/>
</dbReference>
<comment type="subunit">
    <text evidence="3 15">Tetramer of two alpha and two beta subunits.</text>
</comment>
<feature type="domain" description="FDX-ACB" evidence="18">
    <location>
        <begin position="741"/>
        <end position="834"/>
    </location>
</feature>
<evidence type="ECO:0000259" key="17">
    <source>
        <dbReference type="PROSITE" id="PS50886"/>
    </source>
</evidence>
<feature type="domain" description="TRNA-binding" evidence="17">
    <location>
        <begin position="44"/>
        <end position="156"/>
    </location>
</feature>
<dbReference type="InterPro" id="IPR041616">
    <property type="entry name" value="PheRS_beta_core"/>
</dbReference>
<evidence type="ECO:0000256" key="1">
    <source>
        <dbReference type="ARBA" id="ARBA00004496"/>
    </source>
</evidence>
<keyword evidence="10 15" id="KW-0460">Magnesium</keyword>
<keyword evidence="8 15" id="KW-0547">Nucleotide-binding</keyword>
<evidence type="ECO:0000259" key="19">
    <source>
        <dbReference type="PROSITE" id="PS51483"/>
    </source>
</evidence>
<dbReference type="NCBIfam" id="TIGR00472">
    <property type="entry name" value="pheT_bact"/>
    <property type="match status" value="1"/>
</dbReference>
<evidence type="ECO:0000256" key="9">
    <source>
        <dbReference type="ARBA" id="ARBA00022840"/>
    </source>
</evidence>
<dbReference type="FunFam" id="2.40.50.140:FF:000045">
    <property type="entry name" value="Phenylalanine--tRNA ligase beta subunit"/>
    <property type="match status" value="1"/>
</dbReference>
<dbReference type="PANTHER" id="PTHR10947">
    <property type="entry name" value="PHENYLALANYL-TRNA SYNTHETASE BETA CHAIN AND LEUCINE-RICH REPEAT-CONTAINING PROTEIN 47"/>
    <property type="match status" value="1"/>
</dbReference>
<dbReference type="PROSITE" id="PS51483">
    <property type="entry name" value="B5"/>
    <property type="match status" value="1"/>
</dbReference>
<dbReference type="CDD" id="cd02796">
    <property type="entry name" value="tRNA_bind_bactPheRS"/>
    <property type="match status" value="1"/>
</dbReference>
<dbReference type="InterPro" id="IPR033714">
    <property type="entry name" value="tRNA_bind_bactPheRS"/>
</dbReference>
<dbReference type="InterPro" id="IPR045864">
    <property type="entry name" value="aa-tRNA-synth_II/BPL/LPL"/>
</dbReference>
<dbReference type="Pfam" id="PF03147">
    <property type="entry name" value="FDX-ACB"/>
    <property type="match status" value="1"/>
</dbReference>
<reference evidence="20 21" key="1">
    <citation type="submission" date="2009-04" db="EMBL/GenBank/DDBJ databases">
        <authorList>
            <person name="Sebastian Y."/>
            <person name="Madupu R."/>
            <person name="Durkin A.S."/>
            <person name="Torralba M."/>
            <person name="Methe B."/>
            <person name="Sutton G.G."/>
            <person name="Strausberg R.L."/>
            <person name="Nelson K.E."/>
        </authorList>
    </citation>
    <scope>NUCLEOTIDE SEQUENCE [LARGE SCALE GENOMIC DNA]</scope>
    <source>
        <strain evidence="21">ATCC 35406 / BCRC 14492 / JCM 8526 / NCTC 13058 / HG 370</strain>
    </source>
</reference>
<keyword evidence="21" id="KW-1185">Reference proteome</keyword>
<comment type="caution">
    <text evidence="20">The sequence shown here is derived from an EMBL/GenBank/DDBJ whole genome shotgun (WGS) entry which is preliminary data.</text>
</comment>
<dbReference type="AlphaFoldDB" id="C3JCR7"/>
<dbReference type="GO" id="GO:0005524">
    <property type="term" value="F:ATP binding"/>
    <property type="evidence" value="ECO:0007669"/>
    <property type="project" value="UniProtKB-UniRule"/>
</dbReference>
<proteinExistence type="inferred from homology"/>
<keyword evidence="11 16" id="KW-0694">RNA-binding</keyword>
<dbReference type="Pfam" id="PF03484">
    <property type="entry name" value="B5"/>
    <property type="match status" value="1"/>
</dbReference>
<gene>
    <name evidence="15 20" type="primary">pheT</name>
    <name evidence="20" type="ORF">POREN0001_1935</name>
</gene>
<evidence type="ECO:0000256" key="14">
    <source>
        <dbReference type="ARBA" id="ARBA00049255"/>
    </source>
</evidence>
<evidence type="ECO:0000256" key="11">
    <source>
        <dbReference type="ARBA" id="ARBA00022884"/>
    </source>
</evidence>
<dbReference type="Pfam" id="PF03483">
    <property type="entry name" value="B3_4"/>
    <property type="match status" value="1"/>
</dbReference>
<feature type="domain" description="B5" evidence="19">
    <location>
        <begin position="418"/>
        <end position="494"/>
    </location>
</feature>
<keyword evidence="6 15" id="KW-0436">Ligase</keyword>
<evidence type="ECO:0000256" key="16">
    <source>
        <dbReference type="PROSITE-ProRule" id="PRU00209"/>
    </source>
</evidence>
<comment type="similarity">
    <text evidence="2 15">Belongs to the phenylalanyl-tRNA synthetase beta subunit family. Type 1 subfamily.</text>
</comment>
<keyword evidence="9 15" id="KW-0067">ATP-binding</keyword>
<dbReference type="InterPro" id="IPR036690">
    <property type="entry name" value="Fdx_antiC-bd_sf"/>
</dbReference>
<evidence type="ECO:0000256" key="7">
    <source>
        <dbReference type="ARBA" id="ARBA00022723"/>
    </source>
</evidence>
<keyword evidence="13 15" id="KW-0030">Aminoacyl-tRNA synthetase</keyword>
<evidence type="ECO:0000256" key="13">
    <source>
        <dbReference type="ARBA" id="ARBA00023146"/>
    </source>
</evidence>
<dbReference type="InterPro" id="IPR009061">
    <property type="entry name" value="DNA-bd_dom_put_sf"/>
</dbReference>
<dbReference type="Gene3D" id="3.30.56.10">
    <property type="match status" value="2"/>
</dbReference>
<dbReference type="Pfam" id="PF17759">
    <property type="entry name" value="tRNA_synthFbeta"/>
    <property type="match status" value="1"/>
</dbReference>
<dbReference type="Gene3D" id="3.50.40.10">
    <property type="entry name" value="Phenylalanyl-trna Synthetase, Chain B, domain 3"/>
    <property type="match status" value="1"/>
</dbReference>
<evidence type="ECO:0000256" key="2">
    <source>
        <dbReference type="ARBA" id="ARBA00008653"/>
    </source>
</evidence>
<dbReference type="Gene3D" id="2.40.50.140">
    <property type="entry name" value="Nucleic acid-binding proteins"/>
    <property type="match status" value="1"/>
</dbReference>
<dbReference type="InterPro" id="IPR045060">
    <property type="entry name" value="Phe-tRNA-ligase_IIc_bsu"/>
</dbReference>
<dbReference type="STRING" id="553175.POREN0001_1935"/>
<dbReference type="InterPro" id="IPR012340">
    <property type="entry name" value="NA-bd_OB-fold"/>
</dbReference>
<dbReference type="PROSITE" id="PS51447">
    <property type="entry name" value="FDX_ACB"/>
    <property type="match status" value="1"/>
</dbReference>
<dbReference type="InterPro" id="IPR002547">
    <property type="entry name" value="tRNA-bd_dom"/>
</dbReference>
<dbReference type="SMART" id="SM00873">
    <property type="entry name" value="B3_4"/>
    <property type="match status" value="1"/>
</dbReference>
<dbReference type="PROSITE" id="PS50886">
    <property type="entry name" value="TRBD"/>
    <property type="match status" value="1"/>
</dbReference>
<comment type="cofactor">
    <cofactor evidence="15">
        <name>Mg(2+)</name>
        <dbReference type="ChEBI" id="CHEBI:18420"/>
    </cofactor>
    <text evidence="15">Binds 2 magnesium ions per tetramer.</text>
</comment>
<dbReference type="GO" id="GO:0000287">
    <property type="term" value="F:magnesium ion binding"/>
    <property type="evidence" value="ECO:0007669"/>
    <property type="project" value="UniProtKB-UniRule"/>
</dbReference>